<keyword evidence="4" id="KW-1133">Transmembrane helix</keyword>
<evidence type="ECO:0000259" key="5">
    <source>
        <dbReference type="Pfam" id="PF18004"/>
    </source>
</evidence>
<feature type="transmembrane region" description="Helical" evidence="4">
    <location>
        <begin position="84"/>
        <end position="103"/>
    </location>
</feature>
<dbReference type="Pfam" id="PF01851">
    <property type="entry name" value="PC_rep"/>
    <property type="match status" value="1"/>
</dbReference>
<dbReference type="Pfam" id="PF18004">
    <property type="entry name" value="RPN2_C"/>
    <property type="match status" value="1"/>
</dbReference>
<evidence type="ECO:0000256" key="1">
    <source>
        <dbReference type="ARBA" id="ARBA00022737"/>
    </source>
</evidence>
<dbReference type="Gene3D" id="1.25.10.10">
    <property type="entry name" value="Leucine-rich Repeat Variant"/>
    <property type="match status" value="2"/>
</dbReference>
<dbReference type="AlphaFoldDB" id="A0A8H6YTQ6"/>
<sequence>MDYFEQGKTTLGPYLPRTGGESNVPDAAYSEGGSLYALGLINAGIGLGVAAMGSKGADAFGDLKNTLSMDSAVVSEACGYATVVAYPIICGLTIRVAFIYYGWQEADKTIKLLLAEKDPNLCYGGVYTLILVYTGTSKNDAVRPSDDLLSESYNLHARCGATLALGIACAGTGLQDAVEILEPMTEDSVDFVRQGVFIALGMILVQQSEVSSPSLVSTRALYHKVVSYKHKDPIARFGAALGQGFIDAGGRNLKISLRGRAGGQEYQCYRRHGHVLSILGLVSAGPLLVFAFAHDIDSTFHQTAEERGRFQSGCRRPVDNGEGQGPREEKGASDENPMDTDDKVDEKKESDGDMEMKVDEEPGKGAGGYLTNKRIDLQSRRRWETSCEGDQKAEPAFEMRTNVSRVTPAQLAYITFPPEGRFQPVRAVSAKPAPLRKAGAAGSKVLSPPPIRLVSEEYAGGSCLLIWSDLRPGEEVEFIYFACTRHVRTCSAWQQCTLPYIRRFESGGTASGCVRVPVQWRFNK</sequence>
<dbReference type="GO" id="GO:0008540">
    <property type="term" value="C:proteasome regulatory particle, base subcomplex"/>
    <property type="evidence" value="ECO:0007669"/>
    <property type="project" value="TreeGrafter"/>
</dbReference>
<dbReference type="GO" id="GO:0043161">
    <property type="term" value="P:proteasome-mediated ubiquitin-dependent protein catabolic process"/>
    <property type="evidence" value="ECO:0007669"/>
    <property type="project" value="TreeGrafter"/>
</dbReference>
<organism evidence="6 7">
    <name type="scientific">Mycena sanguinolenta</name>
    <dbReference type="NCBI Taxonomy" id="230812"/>
    <lineage>
        <taxon>Eukaryota</taxon>
        <taxon>Fungi</taxon>
        <taxon>Dikarya</taxon>
        <taxon>Basidiomycota</taxon>
        <taxon>Agaricomycotina</taxon>
        <taxon>Agaricomycetes</taxon>
        <taxon>Agaricomycetidae</taxon>
        <taxon>Agaricales</taxon>
        <taxon>Marasmiineae</taxon>
        <taxon>Mycenaceae</taxon>
        <taxon>Mycena</taxon>
    </lineage>
</organism>
<feature type="transmembrane region" description="Helical" evidence="4">
    <location>
        <begin position="275"/>
        <end position="293"/>
    </location>
</feature>
<evidence type="ECO:0000256" key="2">
    <source>
        <dbReference type="ARBA" id="ARBA00022942"/>
    </source>
</evidence>
<dbReference type="InterPro" id="IPR016024">
    <property type="entry name" value="ARM-type_fold"/>
</dbReference>
<dbReference type="EMBL" id="JACAZH010000007">
    <property type="protein sequence ID" value="KAF7364161.1"/>
    <property type="molecule type" value="Genomic_DNA"/>
</dbReference>
<keyword evidence="1" id="KW-0677">Repeat</keyword>
<reference evidence="6" key="1">
    <citation type="submission" date="2020-05" db="EMBL/GenBank/DDBJ databases">
        <title>Mycena genomes resolve the evolution of fungal bioluminescence.</title>
        <authorList>
            <person name="Tsai I.J."/>
        </authorList>
    </citation>
    <scope>NUCLEOTIDE SEQUENCE</scope>
    <source>
        <strain evidence="6">160909Yilan</strain>
    </source>
</reference>
<dbReference type="PANTHER" id="PTHR10943:SF2">
    <property type="entry name" value="26S PROTEASOME NON-ATPASE REGULATORY SUBUNIT 1"/>
    <property type="match status" value="1"/>
</dbReference>
<dbReference type="InterPro" id="IPR011989">
    <property type="entry name" value="ARM-like"/>
</dbReference>
<dbReference type="InterPro" id="IPR002015">
    <property type="entry name" value="Proteasome/cyclosome_rpt"/>
</dbReference>
<evidence type="ECO:0000313" key="6">
    <source>
        <dbReference type="EMBL" id="KAF7364161.1"/>
    </source>
</evidence>
<gene>
    <name evidence="6" type="ORF">MSAN_01075300</name>
</gene>
<dbReference type="PANTHER" id="PTHR10943">
    <property type="entry name" value="26S PROTEASOME NON-ATPASE REGULATORY SUBUNIT"/>
    <property type="match status" value="1"/>
</dbReference>
<keyword evidence="4" id="KW-0812">Transmembrane</keyword>
<evidence type="ECO:0000256" key="4">
    <source>
        <dbReference type="SAM" id="Phobius"/>
    </source>
</evidence>
<evidence type="ECO:0000256" key="3">
    <source>
        <dbReference type="SAM" id="MobiDB-lite"/>
    </source>
</evidence>
<dbReference type="Proteomes" id="UP000623467">
    <property type="component" value="Unassembled WGS sequence"/>
</dbReference>
<name>A0A8H6YTQ6_9AGAR</name>
<feature type="compositionally biased region" description="Basic and acidic residues" evidence="3">
    <location>
        <begin position="340"/>
        <end position="363"/>
    </location>
</feature>
<dbReference type="InterPro" id="IPR040623">
    <property type="entry name" value="RPN2_C"/>
</dbReference>
<comment type="caution">
    <text evidence="6">The sequence shown here is derived from an EMBL/GenBank/DDBJ whole genome shotgun (WGS) entry which is preliminary data.</text>
</comment>
<dbReference type="GO" id="GO:0034515">
    <property type="term" value="C:proteasome storage granule"/>
    <property type="evidence" value="ECO:0007669"/>
    <property type="project" value="TreeGrafter"/>
</dbReference>
<keyword evidence="7" id="KW-1185">Reference proteome</keyword>
<keyword evidence="2 6" id="KW-0647">Proteasome</keyword>
<feature type="region of interest" description="Disordered" evidence="3">
    <location>
        <begin position="304"/>
        <end position="371"/>
    </location>
</feature>
<feature type="domain" description="26S proteasome regulatory subunit RPN2 C-terminal" evidence="5">
    <location>
        <begin position="330"/>
        <end position="427"/>
    </location>
</feature>
<dbReference type="SUPFAM" id="SSF48371">
    <property type="entry name" value="ARM repeat"/>
    <property type="match status" value="1"/>
</dbReference>
<keyword evidence="4" id="KW-0472">Membrane</keyword>
<dbReference type="GO" id="GO:0005634">
    <property type="term" value="C:nucleus"/>
    <property type="evidence" value="ECO:0007669"/>
    <property type="project" value="TreeGrafter"/>
</dbReference>
<proteinExistence type="predicted"/>
<dbReference type="OrthoDB" id="261572at2759"/>
<protein>
    <submittedName>
        <fullName evidence="6">26S proteasome regulatory subunit RPN2</fullName>
    </submittedName>
</protein>
<accession>A0A8H6YTQ6</accession>
<evidence type="ECO:0000313" key="7">
    <source>
        <dbReference type="Proteomes" id="UP000623467"/>
    </source>
</evidence>